<keyword evidence="1" id="KW-1133">Transmembrane helix</keyword>
<name>A0ABP9THJ8_9ACTN</name>
<dbReference type="Proteomes" id="UP001499878">
    <property type="component" value="Unassembled WGS sequence"/>
</dbReference>
<sequence length="125" mass="13595">MTTAHRDNDSGQDFPRVPIEAPVEALLAQAEHELTYRRSEFVAARTEARIQRRRARRDRRHALRKRAAHVAGATLPTAFALTGTVVFAAAAVLLLVGNFDAAKDLLALAVAAWGGATAFRRPPQA</sequence>
<reference evidence="3" key="1">
    <citation type="journal article" date="2019" name="Int. J. Syst. Evol. Microbiol.">
        <title>The Global Catalogue of Microorganisms (GCM) 10K type strain sequencing project: providing services to taxonomists for standard genome sequencing and annotation.</title>
        <authorList>
            <consortium name="The Broad Institute Genomics Platform"/>
            <consortium name="The Broad Institute Genome Sequencing Center for Infectious Disease"/>
            <person name="Wu L."/>
            <person name="Ma J."/>
        </authorList>
    </citation>
    <scope>NUCLEOTIDE SEQUENCE [LARGE SCALE GENOMIC DNA]</scope>
    <source>
        <strain evidence="3">JCM 18306</strain>
    </source>
</reference>
<comment type="caution">
    <text evidence="2">The sequence shown here is derived from an EMBL/GenBank/DDBJ whole genome shotgun (WGS) entry which is preliminary data.</text>
</comment>
<evidence type="ECO:0008006" key="4">
    <source>
        <dbReference type="Google" id="ProtNLM"/>
    </source>
</evidence>
<evidence type="ECO:0000313" key="3">
    <source>
        <dbReference type="Proteomes" id="UP001499878"/>
    </source>
</evidence>
<proteinExistence type="predicted"/>
<keyword evidence="3" id="KW-1185">Reference proteome</keyword>
<keyword evidence="1" id="KW-0472">Membrane</keyword>
<evidence type="ECO:0000313" key="2">
    <source>
        <dbReference type="EMBL" id="GAA5216963.1"/>
    </source>
</evidence>
<gene>
    <name evidence="2" type="ORF">GCM10023323_72090</name>
</gene>
<evidence type="ECO:0000256" key="1">
    <source>
        <dbReference type="SAM" id="Phobius"/>
    </source>
</evidence>
<protein>
    <recommendedName>
        <fullName evidence="4">DUF3040 domain-containing protein</fullName>
    </recommendedName>
</protein>
<feature type="transmembrane region" description="Helical" evidence="1">
    <location>
        <begin position="67"/>
        <end position="95"/>
    </location>
</feature>
<dbReference type="RefSeq" id="WP_345637878.1">
    <property type="nucleotide sequence ID" value="NZ_BAABJR010000028.1"/>
</dbReference>
<keyword evidence="1" id="KW-0812">Transmembrane</keyword>
<dbReference type="EMBL" id="BAABJR010000028">
    <property type="protein sequence ID" value="GAA5216963.1"/>
    <property type="molecule type" value="Genomic_DNA"/>
</dbReference>
<accession>A0ABP9THJ8</accession>
<organism evidence="2 3">
    <name type="scientific">Streptomyces thinghirensis</name>
    <dbReference type="NCBI Taxonomy" id="551547"/>
    <lineage>
        <taxon>Bacteria</taxon>
        <taxon>Bacillati</taxon>
        <taxon>Actinomycetota</taxon>
        <taxon>Actinomycetes</taxon>
        <taxon>Kitasatosporales</taxon>
        <taxon>Streptomycetaceae</taxon>
        <taxon>Streptomyces</taxon>
    </lineage>
</organism>